<dbReference type="Pfam" id="PF02684">
    <property type="entry name" value="LpxB"/>
    <property type="match status" value="1"/>
</dbReference>
<dbReference type="GO" id="GO:0005543">
    <property type="term" value="F:phospholipid binding"/>
    <property type="evidence" value="ECO:0007669"/>
    <property type="project" value="TreeGrafter"/>
</dbReference>
<dbReference type="OrthoDB" id="9801642at2"/>
<dbReference type="NCBIfam" id="TIGR00215">
    <property type="entry name" value="lpxB"/>
    <property type="match status" value="1"/>
</dbReference>
<dbReference type="GO" id="GO:0016020">
    <property type="term" value="C:membrane"/>
    <property type="evidence" value="ECO:0007669"/>
    <property type="project" value="GOC"/>
</dbReference>
<dbReference type="SUPFAM" id="SSF53756">
    <property type="entry name" value="UDP-Glycosyltransferase/glycogen phosphorylase"/>
    <property type="match status" value="1"/>
</dbReference>
<dbReference type="GO" id="GO:0009245">
    <property type="term" value="P:lipid A biosynthetic process"/>
    <property type="evidence" value="ECO:0007669"/>
    <property type="project" value="UniProtKB-UniRule"/>
</dbReference>
<dbReference type="CAZy" id="GT19">
    <property type="family name" value="Glycosyltransferase Family 19"/>
</dbReference>
<keyword evidence="12" id="KW-1185">Reference proteome</keyword>
<dbReference type="HOGENOM" id="CLU_036577_3_1_7"/>
<evidence type="ECO:0000256" key="9">
    <source>
        <dbReference type="ARBA" id="ARBA00048975"/>
    </source>
</evidence>
<evidence type="ECO:0000256" key="10">
    <source>
        <dbReference type="HAMAP-Rule" id="MF_00392"/>
    </source>
</evidence>
<dbReference type="EMBL" id="CP001629">
    <property type="protein sequence ID" value="ACU90502.1"/>
    <property type="molecule type" value="Genomic_DNA"/>
</dbReference>
<comment type="function">
    <text evidence="1 10">Condensation of UDP-2,3-diacylglucosamine and 2,3-diacylglucosamine-1-phosphate to form lipid A disaccharide, a precursor of lipid A, a phosphorylated glycolipid that anchors the lipopolysaccharide to the outer membrane of the cell.</text>
</comment>
<dbReference type="InterPro" id="IPR003835">
    <property type="entry name" value="Glyco_trans_19"/>
</dbReference>
<dbReference type="PANTHER" id="PTHR30372">
    <property type="entry name" value="LIPID-A-DISACCHARIDE SYNTHASE"/>
    <property type="match status" value="1"/>
</dbReference>
<comment type="catalytic activity">
    <reaction evidence="9 10">
        <text>a lipid X + a UDP-2-N,3-O-bis[(3R)-3-hydroxyacyl]-alpha-D-glucosamine = a lipid A disaccharide + UDP + H(+)</text>
        <dbReference type="Rhea" id="RHEA:67828"/>
        <dbReference type="ChEBI" id="CHEBI:15378"/>
        <dbReference type="ChEBI" id="CHEBI:58223"/>
        <dbReference type="ChEBI" id="CHEBI:137748"/>
        <dbReference type="ChEBI" id="CHEBI:176338"/>
        <dbReference type="ChEBI" id="CHEBI:176343"/>
        <dbReference type="EC" id="2.4.1.182"/>
    </reaction>
</comment>
<keyword evidence="5 10" id="KW-0441">Lipid A biosynthesis</keyword>
<protein>
    <recommendedName>
        <fullName evidence="3 10">Lipid-A-disaccharide synthase</fullName>
        <ecNumber evidence="2 10">2.4.1.182</ecNumber>
    </recommendedName>
</protein>
<evidence type="ECO:0000256" key="6">
    <source>
        <dbReference type="ARBA" id="ARBA00022676"/>
    </source>
</evidence>
<evidence type="ECO:0000256" key="4">
    <source>
        <dbReference type="ARBA" id="ARBA00022516"/>
    </source>
</evidence>
<dbReference type="Proteomes" id="UP000002216">
    <property type="component" value="Chromosome"/>
</dbReference>
<dbReference type="eggNOG" id="COG0763">
    <property type="taxonomic scope" value="Bacteria"/>
</dbReference>
<reference evidence="11 12" key="1">
    <citation type="journal article" date="2009" name="Stand. Genomic Sci.">
        <title>Complete genome sequence of Desulfomicrobium baculatum type strain (X).</title>
        <authorList>
            <person name="Copeland A."/>
            <person name="Spring S."/>
            <person name="Goker M."/>
            <person name="Schneider S."/>
            <person name="Lapidus A."/>
            <person name="Del Rio T.G."/>
            <person name="Tice H."/>
            <person name="Cheng J.F."/>
            <person name="Chen F."/>
            <person name="Nolan M."/>
            <person name="Bruce D."/>
            <person name="Goodwin L."/>
            <person name="Pitluck S."/>
            <person name="Ivanova N."/>
            <person name="Mavrommatis K."/>
            <person name="Ovchinnikova G."/>
            <person name="Pati A."/>
            <person name="Chen A."/>
            <person name="Palaniappan K."/>
            <person name="Land M."/>
            <person name="Hauser L."/>
            <person name="Chang Y.J."/>
            <person name="Jeffries C.C."/>
            <person name="Meincke L."/>
            <person name="Sims D."/>
            <person name="Brettin T."/>
            <person name="Detter J.C."/>
            <person name="Han C."/>
            <person name="Chain P."/>
            <person name="Bristow J."/>
            <person name="Eisen J.A."/>
            <person name="Markowitz V."/>
            <person name="Hugenholtz P."/>
            <person name="Kyrpides N.C."/>
            <person name="Klenk H.P."/>
            <person name="Lucas S."/>
        </authorList>
    </citation>
    <scope>NUCLEOTIDE SEQUENCE [LARGE SCALE GENOMIC DNA]</scope>
    <source>
        <strain evidence="12">DSM 4028 / VKM B-1378 / X</strain>
    </source>
</reference>
<keyword evidence="7 10" id="KW-0808">Transferase</keyword>
<organism evidence="11 12">
    <name type="scientific">Desulfomicrobium baculatum (strain DSM 4028 / VKM B-1378 / X)</name>
    <name type="common">Desulfovibrio baculatus</name>
    <dbReference type="NCBI Taxonomy" id="525897"/>
    <lineage>
        <taxon>Bacteria</taxon>
        <taxon>Pseudomonadati</taxon>
        <taxon>Thermodesulfobacteriota</taxon>
        <taxon>Desulfovibrionia</taxon>
        <taxon>Desulfovibrionales</taxon>
        <taxon>Desulfomicrobiaceae</taxon>
        <taxon>Desulfomicrobium</taxon>
    </lineage>
</organism>
<sequence>MTNAPTIWINAGETSGDLHGQLLVQALREQCPGASFMGMAGPAMREEGVKAQLRTEDLSVMGFTEVLAQLPKIMNLLRVLKGQLATIRPDVVVVIDAPDFHFRVARIAQSLGIPVVYYISPKLWAWREGRVDFLRRHVDRLVSILPFEVDFYARHGMAIDYVGHPLLDSLRTQKILATKPLPNRIGILPGSRKREITSLLPVFSRAAALLAARHPGLEFVLPVAPGMDRDLINSCWTSETPVTLVDSSSRYELMRSCRAIMAASGTATLETALLEVPTAVAYKFSPLTYLLGRMLVKVPFISLPNLILGESVFPEFLQRDANPSALAATMSQWIKDTPARAHVLEQLGTLPGLLGNGGATARAAKIVLETMRKPSYPA</sequence>
<name>C7LRJ4_DESBD</name>
<evidence type="ECO:0000256" key="8">
    <source>
        <dbReference type="ARBA" id="ARBA00023098"/>
    </source>
</evidence>
<dbReference type="HAMAP" id="MF_00392">
    <property type="entry name" value="LpxB"/>
    <property type="match status" value="1"/>
</dbReference>
<comment type="pathway">
    <text evidence="10">Bacterial outer membrane biogenesis; LPS lipid A biosynthesis.</text>
</comment>
<gene>
    <name evidence="10" type="primary">lpxB</name>
    <name evidence="11" type="ordered locus">Dbac_2423</name>
</gene>
<keyword evidence="4 10" id="KW-0444">Lipid biosynthesis</keyword>
<keyword evidence="8 10" id="KW-0443">Lipid metabolism</keyword>
<proteinExistence type="inferred from homology"/>
<comment type="similarity">
    <text evidence="10">Belongs to the LpxB family.</text>
</comment>
<dbReference type="EC" id="2.4.1.182" evidence="2 10"/>
<evidence type="ECO:0000256" key="5">
    <source>
        <dbReference type="ARBA" id="ARBA00022556"/>
    </source>
</evidence>
<dbReference type="UniPathway" id="UPA00973"/>
<dbReference type="GO" id="GO:0008915">
    <property type="term" value="F:lipid-A-disaccharide synthase activity"/>
    <property type="evidence" value="ECO:0007669"/>
    <property type="project" value="UniProtKB-UniRule"/>
</dbReference>
<evidence type="ECO:0000313" key="11">
    <source>
        <dbReference type="EMBL" id="ACU90502.1"/>
    </source>
</evidence>
<evidence type="ECO:0000313" key="12">
    <source>
        <dbReference type="Proteomes" id="UP000002216"/>
    </source>
</evidence>
<evidence type="ECO:0000256" key="2">
    <source>
        <dbReference type="ARBA" id="ARBA00012687"/>
    </source>
</evidence>
<dbReference type="PANTHER" id="PTHR30372:SF4">
    <property type="entry name" value="LIPID-A-DISACCHARIDE SYNTHASE, MITOCHONDRIAL-RELATED"/>
    <property type="match status" value="1"/>
</dbReference>
<dbReference type="KEGG" id="dba:Dbac_2423"/>
<evidence type="ECO:0000256" key="3">
    <source>
        <dbReference type="ARBA" id="ARBA00020902"/>
    </source>
</evidence>
<keyword evidence="6 10" id="KW-0328">Glycosyltransferase</keyword>
<evidence type="ECO:0000256" key="1">
    <source>
        <dbReference type="ARBA" id="ARBA00002056"/>
    </source>
</evidence>
<dbReference type="RefSeq" id="WP_015774591.1">
    <property type="nucleotide sequence ID" value="NC_013173.1"/>
</dbReference>
<dbReference type="STRING" id="525897.Dbac_2423"/>
<evidence type="ECO:0000256" key="7">
    <source>
        <dbReference type="ARBA" id="ARBA00022679"/>
    </source>
</evidence>
<accession>C7LRJ4</accession>
<dbReference type="AlphaFoldDB" id="C7LRJ4"/>